<comment type="catalytic activity">
    <reaction evidence="1">
        <text>ATP + protein L-histidine = ADP + protein N-phospho-L-histidine.</text>
        <dbReference type="EC" id="2.7.13.3"/>
    </reaction>
</comment>
<dbReference type="GO" id="GO:0005886">
    <property type="term" value="C:plasma membrane"/>
    <property type="evidence" value="ECO:0007669"/>
    <property type="project" value="TreeGrafter"/>
</dbReference>
<dbReference type="Pfam" id="PF05227">
    <property type="entry name" value="CHASE3"/>
    <property type="match status" value="1"/>
</dbReference>
<dbReference type="SUPFAM" id="SSF52172">
    <property type="entry name" value="CheY-like"/>
    <property type="match status" value="2"/>
</dbReference>
<sequence length="841" mass="90733">MSNGFVTGPLAPPPKPPSAQLFLTVGLGTLLLLLVLGLWLAQERTNADGARAVLRDSYSRRLSTSELLARLNQAESAQRGYVISGDAAFLLPYYPARRGLLRQLPAFVASYRDQPSQAARIAELRRVVEAKLAEMDRVIRARRMDGMARAVAIVSGSRGRMLMERARSLTMAVLATEDAVLAGQLAQLNGAIGKSRMLIWLTLAFGAIAWLLIVVQGWRTRQVRFRTEMAAREILVRLRGVFASSTDAIIILNPSGTIEDINPAATAMFGFTSAELERRDISRLLRLADGEASFEERMGIVDGRIVQPIRVDQVARHRDGRELTVDVALGLMPLADGVHVVASLRDVSERKAAELLKDQFISTVSHELRTPLTSVLGSLGLLRGGAAGALSTKAERLVDIADNNARRLIRLINDILDIDRMASGQARLEQAVVDLKDVVARAMDDTRGLGTSKDVRLELRAPAEPLPILGDTERLLQVIGNLLSNAIRFSPVGGVVTLELTRDQRRVNLCVIDQGPGVPPDFRTRLFERFAQSGAGAAIPGGSGLGLTISREIVRAHGGEIWFEDAPGGGAHFCLWLALQSRGTPRLPGDQQRVLVCEDDHDAAQVLRLMIEAEGLAVDMCGSAREAQSMAANGNYAGVILDLRLPDANGLSVIRGLRAAPETRLVPIIVVSGVADDGARDPAACTLDVVDWIDKPVSSERLLAALDVALCRSSDGKPTLLHIDDDPDMLEVTAMGLAGRARMLRAESLAQARAILRQTVPDVVILDLNLSDGSGLELLPELVAPDGSAVPTIIYSASELAPEVGRQVDAVLIKSRRSLRALSGKIGEILDQRRPNRKESA</sequence>
<dbReference type="InterPro" id="IPR000014">
    <property type="entry name" value="PAS"/>
</dbReference>
<dbReference type="InterPro" id="IPR036097">
    <property type="entry name" value="HisK_dim/P_sf"/>
</dbReference>
<dbReference type="Pfam" id="PF00072">
    <property type="entry name" value="Response_reg"/>
    <property type="match status" value="2"/>
</dbReference>
<dbReference type="EMBL" id="VNIM01000042">
    <property type="protein sequence ID" value="TVV73791.1"/>
    <property type="molecule type" value="Genomic_DNA"/>
</dbReference>
<evidence type="ECO:0000259" key="9">
    <source>
        <dbReference type="PROSITE" id="PS50110"/>
    </source>
</evidence>
<name>A0A558R336_9SPHN</name>
<dbReference type="SMART" id="SM00388">
    <property type="entry name" value="HisKA"/>
    <property type="match status" value="1"/>
</dbReference>
<dbReference type="InterPro" id="IPR007891">
    <property type="entry name" value="CHASE3"/>
</dbReference>
<dbReference type="PRINTS" id="PR00344">
    <property type="entry name" value="BCTRLSENSOR"/>
</dbReference>
<dbReference type="Proteomes" id="UP000318681">
    <property type="component" value="Unassembled WGS sequence"/>
</dbReference>
<dbReference type="PANTHER" id="PTHR43047">
    <property type="entry name" value="TWO-COMPONENT HISTIDINE PROTEIN KINASE"/>
    <property type="match status" value="1"/>
</dbReference>
<dbReference type="EC" id="2.7.13.3" evidence="2"/>
<evidence type="ECO:0000256" key="1">
    <source>
        <dbReference type="ARBA" id="ARBA00000085"/>
    </source>
</evidence>
<dbReference type="SUPFAM" id="SSF47384">
    <property type="entry name" value="Homodimeric domain of signal transducing histidine kinase"/>
    <property type="match status" value="1"/>
</dbReference>
<dbReference type="SMART" id="SM00448">
    <property type="entry name" value="REC"/>
    <property type="match status" value="2"/>
</dbReference>
<accession>A0A558R336</accession>
<organism evidence="11 12">
    <name type="scientific">Alterirhizorhabdus solaris</name>
    <dbReference type="NCBI Taxonomy" id="2529389"/>
    <lineage>
        <taxon>Bacteria</taxon>
        <taxon>Pseudomonadati</taxon>
        <taxon>Pseudomonadota</taxon>
        <taxon>Alphaproteobacteria</taxon>
        <taxon>Sphingomonadales</taxon>
        <taxon>Rhizorhabdaceae</taxon>
        <taxon>Alterirhizorhabdus</taxon>
    </lineage>
</organism>
<proteinExistence type="predicted"/>
<dbReference type="SUPFAM" id="SSF55874">
    <property type="entry name" value="ATPase domain of HSP90 chaperone/DNA topoisomerase II/histidine kinase"/>
    <property type="match status" value="1"/>
</dbReference>
<evidence type="ECO:0000256" key="2">
    <source>
        <dbReference type="ARBA" id="ARBA00012438"/>
    </source>
</evidence>
<dbReference type="InterPro" id="IPR003594">
    <property type="entry name" value="HATPase_dom"/>
</dbReference>
<dbReference type="GO" id="GO:0009927">
    <property type="term" value="F:histidine phosphotransfer kinase activity"/>
    <property type="evidence" value="ECO:0007669"/>
    <property type="project" value="TreeGrafter"/>
</dbReference>
<dbReference type="Gene3D" id="3.30.565.10">
    <property type="entry name" value="Histidine kinase-like ATPase, C-terminal domain"/>
    <property type="match status" value="1"/>
</dbReference>
<evidence type="ECO:0000256" key="3">
    <source>
        <dbReference type="ARBA" id="ARBA00022553"/>
    </source>
</evidence>
<dbReference type="Pfam" id="PF13426">
    <property type="entry name" value="PAS_9"/>
    <property type="match status" value="1"/>
</dbReference>
<keyword evidence="3 6" id="KW-0597">Phosphoprotein</keyword>
<dbReference type="Gene3D" id="3.30.450.20">
    <property type="entry name" value="PAS domain"/>
    <property type="match status" value="1"/>
</dbReference>
<evidence type="ECO:0000256" key="6">
    <source>
        <dbReference type="PROSITE-ProRule" id="PRU00169"/>
    </source>
</evidence>
<dbReference type="PANTHER" id="PTHR43047:SF72">
    <property type="entry name" value="OSMOSENSING HISTIDINE PROTEIN KINASE SLN1"/>
    <property type="match status" value="1"/>
</dbReference>
<keyword evidence="7" id="KW-1133">Transmembrane helix</keyword>
<dbReference type="AlphaFoldDB" id="A0A558R336"/>
<dbReference type="InterPro" id="IPR036890">
    <property type="entry name" value="HATPase_C_sf"/>
</dbReference>
<dbReference type="PROSITE" id="PS50109">
    <property type="entry name" value="HIS_KIN"/>
    <property type="match status" value="1"/>
</dbReference>
<keyword evidence="5" id="KW-0418">Kinase</keyword>
<dbReference type="GO" id="GO:0000155">
    <property type="term" value="F:phosphorelay sensor kinase activity"/>
    <property type="evidence" value="ECO:0007669"/>
    <property type="project" value="InterPro"/>
</dbReference>
<evidence type="ECO:0000313" key="12">
    <source>
        <dbReference type="Proteomes" id="UP000318681"/>
    </source>
</evidence>
<feature type="domain" description="Histidine kinase" evidence="8">
    <location>
        <begin position="363"/>
        <end position="581"/>
    </location>
</feature>
<evidence type="ECO:0000256" key="7">
    <source>
        <dbReference type="SAM" id="Phobius"/>
    </source>
</evidence>
<dbReference type="InterPro" id="IPR035965">
    <property type="entry name" value="PAS-like_dom_sf"/>
</dbReference>
<feature type="modified residue" description="4-aspartylphosphate" evidence="6">
    <location>
        <position position="642"/>
    </location>
</feature>
<keyword evidence="7" id="KW-0812">Transmembrane</keyword>
<dbReference type="SUPFAM" id="SSF55785">
    <property type="entry name" value="PYP-like sensor domain (PAS domain)"/>
    <property type="match status" value="1"/>
</dbReference>
<dbReference type="SMART" id="SM00387">
    <property type="entry name" value="HATPase_c"/>
    <property type="match status" value="1"/>
</dbReference>
<keyword evidence="4" id="KW-0808">Transferase</keyword>
<feature type="domain" description="Response regulatory" evidence="9">
    <location>
        <begin position="593"/>
        <end position="710"/>
    </location>
</feature>
<dbReference type="CDD" id="cd00130">
    <property type="entry name" value="PAS"/>
    <property type="match status" value="1"/>
</dbReference>
<dbReference type="Gene3D" id="1.10.287.130">
    <property type="match status" value="1"/>
</dbReference>
<feature type="modified residue" description="4-aspartylphosphate" evidence="6">
    <location>
        <position position="767"/>
    </location>
</feature>
<dbReference type="PROSITE" id="PS50110">
    <property type="entry name" value="RESPONSE_REGULATORY"/>
    <property type="match status" value="2"/>
</dbReference>
<dbReference type="Gene3D" id="3.40.50.2300">
    <property type="match status" value="2"/>
</dbReference>
<dbReference type="OrthoDB" id="9801651at2"/>
<dbReference type="CDD" id="cd00082">
    <property type="entry name" value="HisKA"/>
    <property type="match status" value="1"/>
</dbReference>
<keyword evidence="12" id="KW-1185">Reference proteome</keyword>
<evidence type="ECO:0000259" key="8">
    <source>
        <dbReference type="PROSITE" id="PS50109"/>
    </source>
</evidence>
<evidence type="ECO:0000313" key="11">
    <source>
        <dbReference type="EMBL" id="TVV73791.1"/>
    </source>
</evidence>
<feature type="transmembrane region" description="Helical" evidence="7">
    <location>
        <begin position="20"/>
        <end position="41"/>
    </location>
</feature>
<evidence type="ECO:0000259" key="10">
    <source>
        <dbReference type="PROSITE" id="PS50112"/>
    </source>
</evidence>
<dbReference type="InterPro" id="IPR011006">
    <property type="entry name" value="CheY-like_superfamily"/>
</dbReference>
<dbReference type="InterPro" id="IPR004358">
    <property type="entry name" value="Sig_transdc_His_kin-like_C"/>
</dbReference>
<dbReference type="PROSITE" id="PS50112">
    <property type="entry name" value="PAS"/>
    <property type="match status" value="1"/>
</dbReference>
<dbReference type="RefSeq" id="WP_145151728.1">
    <property type="nucleotide sequence ID" value="NZ_VNIM01000042.1"/>
</dbReference>
<feature type="domain" description="Response regulatory" evidence="9">
    <location>
        <begin position="719"/>
        <end position="829"/>
    </location>
</feature>
<dbReference type="CDD" id="cd19410">
    <property type="entry name" value="HK9-like_sensor"/>
    <property type="match status" value="1"/>
</dbReference>
<dbReference type="Pfam" id="PF00512">
    <property type="entry name" value="HisKA"/>
    <property type="match status" value="1"/>
</dbReference>
<dbReference type="SMART" id="SM00091">
    <property type="entry name" value="PAS"/>
    <property type="match status" value="1"/>
</dbReference>
<evidence type="ECO:0000256" key="5">
    <source>
        <dbReference type="ARBA" id="ARBA00022777"/>
    </source>
</evidence>
<dbReference type="CDD" id="cd00075">
    <property type="entry name" value="HATPase"/>
    <property type="match status" value="1"/>
</dbReference>
<dbReference type="InterPro" id="IPR005467">
    <property type="entry name" value="His_kinase_dom"/>
</dbReference>
<gene>
    <name evidence="11" type="ORF">FOY91_11490</name>
</gene>
<dbReference type="InterPro" id="IPR001789">
    <property type="entry name" value="Sig_transdc_resp-reg_receiver"/>
</dbReference>
<feature type="transmembrane region" description="Helical" evidence="7">
    <location>
        <begin position="197"/>
        <end position="218"/>
    </location>
</feature>
<reference evidence="11 12" key="1">
    <citation type="submission" date="2019-07" db="EMBL/GenBank/DDBJ databases">
        <title>Sphingomonas solaris sp. nov., isolated from a solar panel from Boston, Massachusetts.</title>
        <authorList>
            <person name="Tanner K."/>
            <person name="Pascual J."/>
            <person name="Mancuso C."/>
            <person name="Pereto J."/>
            <person name="Khalil A."/>
            <person name="Vilanova C."/>
        </authorList>
    </citation>
    <scope>NUCLEOTIDE SEQUENCE [LARGE SCALE GENOMIC DNA]</scope>
    <source>
        <strain evidence="11 12">R4DWN</strain>
    </source>
</reference>
<protein>
    <recommendedName>
        <fullName evidence="2">histidine kinase</fullName>
        <ecNumber evidence="2">2.7.13.3</ecNumber>
    </recommendedName>
</protein>
<dbReference type="NCBIfam" id="TIGR00229">
    <property type="entry name" value="sensory_box"/>
    <property type="match status" value="1"/>
</dbReference>
<dbReference type="CDD" id="cd00156">
    <property type="entry name" value="REC"/>
    <property type="match status" value="2"/>
</dbReference>
<comment type="caution">
    <text evidence="11">The sequence shown here is derived from an EMBL/GenBank/DDBJ whole genome shotgun (WGS) entry which is preliminary data.</text>
</comment>
<dbReference type="InterPro" id="IPR003661">
    <property type="entry name" value="HisK_dim/P_dom"/>
</dbReference>
<keyword evidence="7" id="KW-0472">Membrane</keyword>
<dbReference type="Pfam" id="PF02518">
    <property type="entry name" value="HATPase_c"/>
    <property type="match status" value="1"/>
</dbReference>
<evidence type="ECO:0000256" key="4">
    <source>
        <dbReference type="ARBA" id="ARBA00022679"/>
    </source>
</evidence>
<feature type="domain" description="PAS" evidence="10">
    <location>
        <begin position="234"/>
        <end position="276"/>
    </location>
</feature>